<dbReference type="HOGENOM" id="CLU_003292_5_0_1"/>
<dbReference type="InParanoid" id="H6QTJ1"/>
<dbReference type="InterPro" id="IPR013762">
    <property type="entry name" value="Integrase-like_cat_sf"/>
</dbReference>
<dbReference type="AlphaFoldDB" id="H6QTJ1"/>
<dbReference type="OrthoDB" id="2503657at2759"/>
<evidence type="ECO:0008006" key="4">
    <source>
        <dbReference type="Google" id="ProtNLM"/>
    </source>
</evidence>
<dbReference type="KEGG" id="pgr:PGTG_22130"/>
<dbReference type="PANTHER" id="PTHR34605">
    <property type="entry name" value="PHAGE_INTEGRASE DOMAIN-CONTAINING PROTEIN"/>
    <property type="match status" value="1"/>
</dbReference>
<dbReference type="PANTHER" id="PTHR34605:SF3">
    <property type="entry name" value="P CELL-TYPE AGGLUTINATION PROTEIN MAP4-LIKE-RELATED"/>
    <property type="match status" value="1"/>
</dbReference>
<dbReference type="SUPFAM" id="SSF56349">
    <property type="entry name" value="DNA breaking-rejoining enzymes"/>
    <property type="match status" value="1"/>
</dbReference>
<dbReference type="GO" id="GO:0006310">
    <property type="term" value="P:DNA recombination"/>
    <property type="evidence" value="ECO:0007669"/>
    <property type="project" value="UniProtKB-KW"/>
</dbReference>
<dbReference type="RefSeq" id="XP_003889165.1">
    <property type="nucleotide sequence ID" value="XM_003889116.1"/>
</dbReference>
<dbReference type="Gene3D" id="1.10.443.10">
    <property type="entry name" value="Intergrase catalytic core"/>
    <property type="match status" value="1"/>
</dbReference>
<sequence>MLDNSEDIVIIDNERLTVGHLNKIKAFAANGTAHYPISTLNAHLLSGWKWNTIVGYNAAVKKFIFFKNLSGNHNFKLPASDKDIEDFCFWAGRNLYLNNSYKILAGSIKKYLCGLKAWHTFHGVEYPDVSDKRIELLLKASSKVDATLPTKPKKPPIMLKHLIWLSNALFPGGDIDRTIMDLAIVAFWGMARIGEFTYENTLGDLNKENSILTSDVRIIKSAIGEKAILTVRNAKTAQPGKPQQIIVHSLNNMICPVLAIKRRLDEANGNETSLFGFYREGTRRHLTRTIAVNRIKLVLRTGGFEGLLGHSFRVGGASLRYALGTPVEEICLLGRWISNCYKLYIREYSDEDTQESKRIISELNELWEED</sequence>
<reference evidence="3" key="1">
    <citation type="journal article" date="2011" name="Proc. Natl. Acad. Sci. U.S.A.">
        <title>Obligate biotrophy features unraveled by the genomic analysis of rust fungi.</title>
        <authorList>
            <person name="Duplessis S."/>
            <person name="Cuomo C.A."/>
            <person name="Lin Y.-C."/>
            <person name="Aerts A."/>
            <person name="Tisserant E."/>
            <person name="Veneault-Fourrey C."/>
            <person name="Joly D.L."/>
            <person name="Hacquard S."/>
            <person name="Amselem J."/>
            <person name="Cantarel B.L."/>
            <person name="Chiu R."/>
            <person name="Coutinho P.M."/>
            <person name="Feau N."/>
            <person name="Field M."/>
            <person name="Frey P."/>
            <person name="Gelhaye E."/>
            <person name="Goldberg J."/>
            <person name="Grabherr M.G."/>
            <person name="Kodira C.D."/>
            <person name="Kohler A."/>
            <person name="Kuees U."/>
            <person name="Lindquist E.A."/>
            <person name="Lucas S.M."/>
            <person name="Mago R."/>
            <person name="Mauceli E."/>
            <person name="Morin E."/>
            <person name="Murat C."/>
            <person name="Pangilinan J.L."/>
            <person name="Park R."/>
            <person name="Pearson M."/>
            <person name="Quesneville H."/>
            <person name="Rouhier N."/>
            <person name="Sakthikumar S."/>
            <person name="Salamov A.A."/>
            <person name="Schmutz J."/>
            <person name="Selles B."/>
            <person name="Shapiro H."/>
            <person name="Tanguay P."/>
            <person name="Tuskan G.A."/>
            <person name="Henrissat B."/>
            <person name="Van de Peer Y."/>
            <person name="Rouze P."/>
            <person name="Ellis J.G."/>
            <person name="Dodds P.N."/>
            <person name="Schein J.E."/>
            <person name="Zhong S."/>
            <person name="Hamelin R.C."/>
            <person name="Grigoriev I.V."/>
            <person name="Szabo L.J."/>
            <person name="Martin F."/>
        </authorList>
    </citation>
    <scope>NUCLEOTIDE SEQUENCE [LARGE SCALE GENOMIC DNA]</scope>
    <source>
        <strain evidence="3">CRL 75-36-700-3 / race SCCL</strain>
    </source>
</reference>
<accession>H6QTJ1</accession>
<gene>
    <name evidence="2" type="ORF">PGTG_22130</name>
</gene>
<keyword evidence="1" id="KW-0233">DNA recombination</keyword>
<evidence type="ECO:0000313" key="3">
    <source>
        <dbReference type="Proteomes" id="UP000008783"/>
    </source>
</evidence>
<dbReference type="InterPro" id="IPR011010">
    <property type="entry name" value="DNA_brk_join_enz"/>
</dbReference>
<evidence type="ECO:0000256" key="1">
    <source>
        <dbReference type="ARBA" id="ARBA00023172"/>
    </source>
</evidence>
<dbReference type="GeneID" id="13541222"/>
<dbReference type="VEuPathDB" id="FungiDB:PGTG_22130"/>
<dbReference type="GO" id="GO:0003677">
    <property type="term" value="F:DNA binding"/>
    <property type="evidence" value="ECO:0007669"/>
    <property type="project" value="InterPro"/>
</dbReference>
<proteinExistence type="predicted"/>
<dbReference type="GO" id="GO:0015074">
    <property type="term" value="P:DNA integration"/>
    <property type="evidence" value="ECO:0007669"/>
    <property type="project" value="InterPro"/>
</dbReference>
<name>H6QTJ1_PUCGT</name>
<dbReference type="Proteomes" id="UP000008783">
    <property type="component" value="Unassembled WGS sequence"/>
</dbReference>
<dbReference type="InterPro" id="IPR052925">
    <property type="entry name" value="Phage_Integrase-like_Recomb"/>
</dbReference>
<evidence type="ECO:0000313" key="2">
    <source>
        <dbReference type="EMBL" id="EHS64206.1"/>
    </source>
</evidence>
<dbReference type="EMBL" id="DS178315">
    <property type="protein sequence ID" value="EHS64206.1"/>
    <property type="molecule type" value="Genomic_DNA"/>
</dbReference>
<keyword evidence="3" id="KW-1185">Reference proteome</keyword>
<protein>
    <recommendedName>
        <fullName evidence="4">Tyr recombinase domain-containing protein</fullName>
    </recommendedName>
</protein>
<organism evidence="2 3">
    <name type="scientific">Puccinia graminis f. sp. tritici (strain CRL 75-36-700-3 / race SCCL)</name>
    <name type="common">Black stem rust fungus</name>
    <dbReference type="NCBI Taxonomy" id="418459"/>
    <lineage>
        <taxon>Eukaryota</taxon>
        <taxon>Fungi</taxon>
        <taxon>Dikarya</taxon>
        <taxon>Basidiomycota</taxon>
        <taxon>Pucciniomycotina</taxon>
        <taxon>Pucciniomycetes</taxon>
        <taxon>Pucciniales</taxon>
        <taxon>Pucciniaceae</taxon>
        <taxon>Puccinia</taxon>
    </lineage>
</organism>